<feature type="transmembrane region" description="Helical" evidence="1">
    <location>
        <begin position="7"/>
        <end position="29"/>
    </location>
</feature>
<feature type="transmembrane region" description="Helical" evidence="1">
    <location>
        <begin position="35"/>
        <end position="55"/>
    </location>
</feature>
<keyword evidence="1" id="KW-0812">Transmembrane</keyword>
<dbReference type="AlphaFoldDB" id="A0A485M5U8"/>
<protein>
    <submittedName>
        <fullName evidence="2">Uncharacterized protein</fullName>
    </submittedName>
</protein>
<reference evidence="2" key="1">
    <citation type="submission" date="2019-03" db="EMBL/GenBank/DDBJ databases">
        <authorList>
            <person name="Hao L."/>
        </authorList>
    </citation>
    <scope>NUCLEOTIDE SEQUENCE</scope>
</reference>
<proteinExistence type="predicted"/>
<gene>
    <name evidence="2" type="ORF">SCFA_770020</name>
</gene>
<keyword evidence="1" id="KW-1133">Transmembrane helix</keyword>
<organism evidence="2">
    <name type="scientific">anaerobic digester metagenome</name>
    <dbReference type="NCBI Taxonomy" id="1263854"/>
    <lineage>
        <taxon>unclassified sequences</taxon>
        <taxon>metagenomes</taxon>
        <taxon>ecological metagenomes</taxon>
    </lineage>
</organism>
<accession>A0A485M5U8</accession>
<evidence type="ECO:0000256" key="1">
    <source>
        <dbReference type="SAM" id="Phobius"/>
    </source>
</evidence>
<keyword evidence="1" id="KW-0472">Membrane</keyword>
<dbReference type="EMBL" id="CAADRM010000144">
    <property type="protein sequence ID" value="VFU18127.1"/>
    <property type="molecule type" value="Genomic_DNA"/>
</dbReference>
<name>A0A485M5U8_9ZZZZ</name>
<evidence type="ECO:0000313" key="2">
    <source>
        <dbReference type="EMBL" id="VFU18127.1"/>
    </source>
</evidence>
<sequence>MRFILAALFGVFIDIVLICLYGAVILMGYRPGFNGLFSIMVAVPLIWGALGVFFFNEMLDLATEIVERFFLFWR</sequence>